<name>B8GQM5_THISH</name>
<sequence length="173" mass="18841">MRASVFIATSLDGFIAREDGGIDWLPAFGKEDYGYQAFFDSVDVLVMGRNTYELARGFGAWPYGDTPVVVLSHRGVEIPPDLAATVECLAAPPGEVLERLAARGLRHAYIDGGKTIQGFLSEGLIDELTLTRVPVLLGRGIPLFGPLAGDVYLEHLETRSYPDGLVQSRYRIA</sequence>
<gene>
    <name evidence="2" type="ordered locus">Tgr7_3180</name>
</gene>
<dbReference type="SUPFAM" id="SSF53597">
    <property type="entry name" value="Dihydrofolate reductase-like"/>
    <property type="match status" value="1"/>
</dbReference>
<dbReference type="PANTHER" id="PTHR38011">
    <property type="entry name" value="DIHYDROFOLATE REDUCTASE FAMILY PROTEIN (AFU_ORTHOLOGUE AFUA_8G06820)"/>
    <property type="match status" value="1"/>
</dbReference>
<dbReference type="HOGENOM" id="CLU_043966_4_2_6"/>
<dbReference type="Pfam" id="PF01872">
    <property type="entry name" value="RibD_C"/>
    <property type="match status" value="1"/>
</dbReference>
<dbReference type="EMBL" id="CP001339">
    <property type="protein sequence ID" value="ACL74249.1"/>
    <property type="molecule type" value="Genomic_DNA"/>
</dbReference>
<keyword evidence="3" id="KW-1185">Reference proteome</keyword>
<accession>B8GQM5</accession>
<dbReference type="Proteomes" id="UP000002383">
    <property type="component" value="Chromosome"/>
</dbReference>
<dbReference type="GO" id="GO:0009231">
    <property type="term" value="P:riboflavin biosynthetic process"/>
    <property type="evidence" value="ECO:0007669"/>
    <property type="project" value="InterPro"/>
</dbReference>
<evidence type="ECO:0000259" key="1">
    <source>
        <dbReference type="Pfam" id="PF01872"/>
    </source>
</evidence>
<dbReference type="AlphaFoldDB" id="B8GQM5"/>
<feature type="domain" description="Bacterial bifunctional deaminase-reductase C-terminal" evidence="1">
    <location>
        <begin position="5"/>
        <end position="165"/>
    </location>
</feature>
<dbReference type="GO" id="GO:0008703">
    <property type="term" value="F:5-amino-6-(5-phosphoribosylamino)uracil reductase activity"/>
    <property type="evidence" value="ECO:0007669"/>
    <property type="project" value="InterPro"/>
</dbReference>
<dbReference type="STRING" id="396588.Tgr7_3180"/>
<dbReference type="RefSeq" id="WP_012639711.1">
    <property type="nucleotide sequence ID" value="NC_011901.1"/>
</dbReference>
<organism evidence="2 3">
    <name type="scientific">Thioalkalivibrio sulfidiphilus (strain HL-EbGR7)</name>
    <dbReference type="NCBI Taxonomy" id="396588"/>
    <lineage>
        <taxon>Bacteria</taxon>
        <taxon>Pseudomonadati</taxon>
        <taxon>Pseudomonadota</taxon>
        <taxon>Gammaproteobacteria</taxon>
        <taxon>Chromatiales</taxon>
        <taxon>Ectothiorhodospiraceae</taxon>
        <taxon>Thioalkalivibrio</taxon>
    </lineage>
</organism>
<dbReference type="PANTHER" id="PTHR38011:SF11">
    <property type="entry name" value="2,5-DIAMINO-6-RIBOSYLAMINO-4(3H)-PYRIMIDINONE 5'-PHOSPHATE REDUCTASE"/>
    <property type="match status" value="1"/>
</dbReference>
<dbReference type="Gene3D" id="3.40.430.10">
    <property type="entry name" value="Dihydrofolate Reductase, subunit A"/>
    <property type="match status" value="1"/>
</dbReference>
<evidence type="ECO:0000313" key="3">
    <source>
        <dbReference type="Proteomes" id="UP000002383"/>
    </source>
</evidence>
<dbReference type="eggNOG" id="COG0262">
    <property type="taxonomic scope" value="Bacteria"/>
</dbReference>
<proteinExistence type="predicted"/>
<protein>
    <submittedName>
        <fullName evidence="2">Riboflavin biosynthesis protein RibD domain-containing protein</fullName>
    </submittedName>
</protein>
<evidence type="ECO:0000313" key="2">
    <source>
        <dbReference type="EMBL" id="ACL74249.1"/>
    </source>
</evidence>
<dbReference type="OrthoDB" id="9782335at2"/>
<dbReference type="InterPro" id="IPR002734">
    <property type="entry name" value="RibDG_C"/>
</dbReference>
<dbReference type="KEGG" id="tgr:Tgr7_3180"/>
<reference evidence="2 3" key="1">
    <citation type="journal article" date="2011" name="Stand. Genomic Sci.">
        <title>Complete genome sequence of 'Thioalkalivibrio sulfidophilus' HL-EbGr7.</title>
        <authorList>
            <person name="Muyzer G."/>
            <person name="Sorokin D.Y."/>
            <person name="Mavromatis K."/>
            <person name="Lapidus A."/>
            <person name="Clum A."/>
            <person name="Ivanova N."/>
            <person name="Pati A."/>
            <person name="d'Haeseleer P."/>
            <person name="Woyke T."/>
            <person name="Kyrpides N.C."/>
        </authorList>
    </citation>
    <scope>NUCLEOTIDE SEQUENCE [LARGE SCALE GENOMIC DNA]</scope>
    <source>
        <strain evidence="2 3">HL-EbGR7</strain>
    </source>
</reference>
<dbReference type="InterPro" id="IPR050765">
    <property type="entry name" value="Riboflavin_Biosynth_HTPR"/>
</dbReference>
<dbReference type="InterPro" id="IPR024072">
    <property type="entry name" value="DHFR-like_dom_sf"/>
</dbReference>